<comment type="caution">
    <text evidence="1">The sequence shown here is derived from an EMBL/GenBank/DDBJ whole genome shotgun (WGS) entry which is preliminary data.</text>
</comment>
<proteinExistence type="predicted"/>
<evidence type="ECO:0000313" key="2">
    <source>
        <dbReference type="Proteomes" id="UP000024043"/>
    </source>
</evidence>
<gene>
    <name evidence="1" type="ORF">AC00_1011</name>
</gene>
<dbReference type="AlphaFoldDB" id="A0AAN4NVT7"/>
<protein>
    <submittedName>
        <fullName evidence="1">Uncharacterized protein</fullName>
    </submittedName>
</protein>
<sequence>MTRIAMGKTVEGKNAARVTQQNLSDYYQKTDIFAVRSPV</sequence>
<evidence type="ECO:0000313" key="1">
    <source>
        <dbReference type="EMBL" id="EZJ88368.1"/>
    </source>
</evidence>
<name>A0AAN4NVT7_ECOLX</name>
<reference evidence="1 2" key="1">
    <citation type="submission" date="2014-03" db="EMBL/GenBank/DDBJ databases">
        <title>Genetic Variability of E. coli after antibiotic treatment.</title>
        <authorList>
            <person name="Silbergeld E."/>
            <person name="Coles C."/>
            <person name="Seidman J.C."/>
            <person name="You Y."/>
            <person name="George J."/>
            <person name="Nadendla S."/>
            <person name="Huot H."/>
            <person name="Daugherty S.C."/>
            <person name="Nagaraj S."/>
            <person name="Ott S."/>
            <person name="Klega K."/>
            <person name="Rasko D."/>
        </authorList>
    </citation>
    <scope>NUCLEOTIDE SEQUENCE [LARGE SCALE GENOMIC DNA]</scope>
    <source>
        <strain evidence="1 2">1-250-04_S3_C1</strain>
    </source>
</reference>
<dbReference type="EMBL" id="JJLU01000035">
    <property type="protein sequence ID" value="EZJ88368.1"/>
    <property type="molecule type" value="Genomic_DNA"/>
</dbReference>
<organism evidence="1 2">
    <name type="scientific">Escherichia coli 1-250-04_S3_C1</name>
    <dbReference type="NCBI Taxonomy" id="1444135"/>
    <lineage>
        <taxon>Bacteria</taxon>
        <taxon>Pseudomonadati</taxon>
        <taxon>Pseudomonadota</taxon>
        <taxon>Gammaproteobacteria</taxon>
        <taxon>Enterobacterales</taxon>
        <taxon>Enterobacteriaceae</taxon>
        <taxon>Escherichia</taxon>
    </lineage>
</organism>
<dbReference type="Proteomes" id="UP000024043">
    <property type="component" value="Unassembled WGS sequence"/>
</dbReference>
<accession>A0AAN4NVT7</accession>